<dbReference type="InterPro" id="IPR037756">
    <property type="entry name" value="C2D_Tricalbin"/>
</dbReference>
<dbReference type="InterPro" id="IPR037765">
    <property type="entry name" value="C2B_Tricalbin"/>
</dbReference>
<dbReference type="CDD" id="cd04052">
    <property type="entry name" value="C2B_Tricalbin-like"/>
    <property type="match status" value="1"/>
</dbReference>
<feature type="domain" description="SMP-LTD" evidence="13">
    <location>
        <begin position="236"/>
        <end position="441"/>
    </location>
</feature>
<keyword evidence="10" id="KW-0472">Membrane</keyword>
<feature type="domain" description="C2" evidence="12">
    <location>
        <begin position="701"/>
        <end position="835"/>
    </location>
</feature>
<dbReference type="SUPFAM" id="SSF49562">
    <property type="entry name" value="C2 domain (Calcium/lipid-binding domain, CaLB)"/>
    <property type="match status" value="5"/>
</dbReference>
<feature type="domain" description="C2" evidence="12">
    <location>
        <begin position="1091"/>
        <end position="1209"/>
    </location>
</feature>
<dbReference type="InterPro" id="IPR037761">
    <property type="entry name" value="C2A_Tricalbin"/>
</dbReference>
<organism evidence="14 15">
    <name type="scientific">Pleurotus ostreatus (strain PC15)</name>
    <name type="common">Oyster mushroom</name>
    <dbReference type="NCBI Taxonomy" id="1137138"/>
    <lineage>
        <taxon>Eukaryota</taxon>
        <taxon>Fungi</taxon>
        <taxon>Dikarya</taxon>
        <taxon>Basidiomycota</taxon>
        <taxon>Agaricomycotina</taxon>
        <taxon>Agaricomycetes</taxon>
        <taxon>Agaricomycetidae</taxon>
        <taxon>Agaricales</taxon>
        <taxon>Pleurotineae</taxon>
        <taxon>Pleurotaceae</taxon>
        <taxon>Pleurotus</taxon>
    </lineage>
</organism>
<dbReference type="InterPro" id="IPR037762">
    <property type="entry name" value="C2C_Tricalbin"/>
</dbReference>
<keyword evidence="6" id="KW-0256">Endoplasmic reticulum</keyword>
<name>A0A067NTY2_PLEO1</name>
<dbReference type="GO" id="GO:0071944">
    <property type="term" value="C:cell periphery"/>
    <property type="evidence" value="ECO:0007669"/>
    <property type="project" value="UniProtKB-ARBA"/>
</dbReference>
<accession>A0A067NTY2</accession>
<dbReference type="CDD" id="cd04044">
    <property type="entry name" value="C2A_Tricalbin-like"/>
    <property type="match status" value="1"/>
</dbReference>
<evidence type="ECO:0000256" key="9">
    <source>
        <dbReference type="ARBA" id="ARBA00023121"/>
    </source>
</evidence>
<dbReference type="HOGENOM" id="CLU_001661_1_0_1"/>
<dbReference type="FunCoup" id="A0A067NTY2">
    <property type="interactions" value="23"/>
</dbReference>
<evidence type="ECO:0000256" key="11">
    <source>
        <dbReference type="SAM" id="MobiDB-lite"/>
    </source>
</evidence>
<dbReference type="OrthoDB" id="1029639at2759"/>
<evidence type="ECO:0000256" key="6">
    <source>
        <dbReference type="ARBA" id="ARBA00022824"/>
    </source>
</evidence>
<evidence type="ECO:0000259" key="13">
    <source>
        <dbReference type="PROSITE" id="PS51847"/>
    </source>
</evidence>
<dbReference type="Gene3D" id="2.60.40.150">
    <property type="entry name" value="C2 domain"/>
    <property type="match status" value="5"/>
</dbReference>
<dbReference type="InterPro" id="IPR000008">
    <property type="entry name" value="C2_dom"/>
</dbReference>
<dbReference type="GO" id="GO:0005789">
    <property type="term" value="C:endoplasmic reticulum membrane"/>
    <property type="evidence" value="ECO:0007669"/>
    <property type="project" value="UniProtKB-SubCell"/>
</dbReference>
<dbReference type="GO" id="GO:0061817">
    <property type="term" value="P:endoplasmic reticulum-plasma membrane tethering"/>
    <property type="evidence" value="ECO:0007669"/>
    <property type="project" value="InterPro"/>
</dbReference>
<sequence length="1485" mass="163295">MASNGAVPANGNANQQAAVNGLLERDSNNGRVAVHQFDPDATPAEKAASAGKSRDKLKSANDQPGAGEQEVHIDSGESNVIPTITIEDHDTETPKITAKDVSPAAVADVAKDESSKVPGALPEGRAPEIPDWYKVGWRATSGIDNPPLEEGEEKDKGVLAMFLSEQYYGDWYHNAAIIFFAVFASHFMTRFNFGWGWLLITLAICNTYYSTSLERVRRRARDDIQRELVKTRLASEHESADWINNFLDRFWLIYEPVLSATVVSSVDQVLSSNTPPFLDSLRLSTFTLGTKAPRIDKVRTFPKTPDDIIMMDWGISFTPNDTSDMTKRQAEAKVNPKIVLSVRVGKGIATAAMPILLEDIAFSGLMRIRLKLMSNFPHVQIVDFCFLEKPVIDYVLKPIGGETFGFDIANIPGLSSFIREMTHATLGPMMYDPNVFTLNLEQLLSGTPLDTSIGVLQVTVNSARGLKGSKIGGGTPDPYVSLSINAREELAHTKYKHNTYNPSWNETKFLLIRSLGETLCFNVYDYNDHRRDTLLGVANFDLSKLIEDATQEGIVAPILKDGKDRGDLRFDVSFFPALKQDEETAESTVGIVRLVLHQAKELDATKSLSGDLNPLAKVYVGGNATAVHTTARFKHTVNPIWESAHEYLCSDKSNATITVKVIDDRDFLKDPIVGYLSIRLQDLLDMKGEAGRDWFPLSGCKSGKLRMSAEWKPLNMAGSLHGADQYTPPIGVVRLFLHKATDVKNVEAALGGKSDPYTRVLVKGVVKGRTEVINNNLNPVWEQFVYIPVHSLRENLLLECMDYQHVTRDRSLGWCELKVADLAKASEDPRYPYESVGVVERQDPLHLDKNIFKGHLHYVAQFVPALALKGVKFDTKTDERSRVTQATDDDEDGGSIDDGSSVSSSDEEMQAVPEGITIKKETLSRHKQKKSVDSVGTTGTTGTGGTANTDTAVTTPEVQDPSTDVVELSKEDLLKEQSGIIIFNVISGQLAKKGRLEVLLDDGYWPAFSTVRARSTHTAWEYVGEGFVKELDFGQVLFRLNEADEGEKDDIVAEWKGKAKDFLDSTLVGPTKFTLADENGRNTSTVEVEARYVPVPVKLDPRESINNQGNLRVELLSGHDIVAADRGGKSDPYAVFTLNGQRVHKSQTKKKTLSPEWNENFVIGVPSRVAADFTVEIFDWNQIEQAKSLGIAKIDLADIEPFTAIERTLNLTSNKHGEKGQIRIRLMFQPEIIAKSRKNTSTFSTAGRAMTQIGSIPLGAGKGVFHGVTGVFKRNKDDDSEPENDAPSGQASQPIQTGNGENGNGNFTAFPTSDSGASIDNGGGGEPGTLRVTVLDAKDLPSNDYKPYAIIRIGDKEVKTKHTGKTATPEWNESFIFTAGQFTPKLFAWIHDHKTIGKDKLLGDGEVDIWRHIQPNALSAADVLLELREGQGLLRLRLEFDPNTNPLSSSASVHSGDNLMSRTMSIASPSRFSLRGRRPGADSDD</sequence>
<feature type="domain" description="C2" evidence="12">
    <location>
        <begin position="1311"/>
        <end position="1425"/>
    </location>
</feature>
<dbReference type="PROSITE" id="PS50004">
    <property type="entry name" value="C2"/>
    <property type="match status" value="5"/>
</dbReference>
<proteinExistence type="predicted"/>
<feature type="region of interest" description="Disordered" evidence="11">
    <location>
        <begin position="877"/>
        <end position="962"/>
    </location>
</feature>
<feature type="compositionally biased region" description="Polar residues" evidence="11">
    <location>
        <begin position="1307"/>
        <end position="1318"/>
    </location>
</feature>
<evidence type="ECO:0000256" key="7">
    <source>
        <dbReference type="ARBA" id="ARBA00022989"/>
    </source>
</evidence>
<keyword evidence="5" id="KW-0677">Repeat</keyword>
<feature type="compositionally biased region" description="Low complexity" evidence="11">
    <location>
        <begin position="1"/>
        <end position="21"/>
    </location>
</feature>
<gene>
    <name evidence="14" type="ORF">PLEOSDRAFT_1111325</name>
</gene>
<dbReference type="InterPro" id="IPR031468">
    <property type="entry name" value="SMP_LBD"/>
</dbReference>
<dbReference type="Proteomes" id="UP000027073">
    <property type="component" value="Unassembled WGS sequence"/>
</dbReference>
<dbReference type="PANTHER" id="PTHR46980:SF2">
    <property type="entry name" value="TRICALBIN-1-RELATED"/>
    <property type="match status" value="1"/>
</dbReference>
<keyword evidence="7" id="KW-1133">Transmembrane helix</keyword>
<evidence type="ECO:0000256" key="1">
    <source>
        <dbReference type="ARBA" id="ARBA00004586"/>
    </source>
</evidence>
<evidence type="ECO:0000256" key="2">
    <source>
        <dbReference type="ARBA" id="ARBA00022448"/>
    </source>
</evidence>
<dbReference type="CDD" id="cd04040">
    <property type="entry name" value="C2D_Tricalbin-like"/>
    <property type="match status" value="1"/>
</dbReference>
<keyword evidence="3" id="KW-0597">Phosphoprotein</keyword>
<keyword evidence="2" id="KW-0813">Transport</keyword>
<keyword evidence="9" id="KW-0446">Lipid-binding</keyword>
<keyword evidence="8" id="KW-0445">Lipid transport</keyword>
<dbReference type="InterPro" id="IPR017147">
    <property type="entry name" value="Tricalbin"/>
</dbReference>
<dbReference type="InParanoid" id="A0A067NTY2"/>
<dbReference type="CDD" id="cd21678">
    <property type="entry name" value="SMP_TCB"/>
    <property type="match status" value="1"/>
</dbReference>
<feature type="region of interest" description="Disordered" evidence="11">
    <location>
        <begin position="1"/>
        <end position="79"/>
    </location>
</feature>
<dbReference type="InterPro" id="IPR056910">
    <property type="entry name" value="TCB1-3_C2"/>
</dbReference>
<feature type="compositionally biased region" description="Low complexity" evidence="11">
    <location>
        <begin position="946"/>
        <end position="955"/>
    </location>
</feature>
<dbReference type="InterPro" id="IPR035892">
    <property type="entry name" value="C2_domain_sf"/>
</dbReference>
<protein>
    <recommendedName>
        <fullName evidence="16">Tricalbin</fullName>
    </recommendedName>
</protein>
<dbReference type="PANTHER" id="PTHR46980">
    <property type="entry name" value="TRICALBIN-1-RELATED"/>
    <property type="match status" value="1"/>
</dbReference>
<dbReference type="Pfam" id="PF00168">
    <property type="entry name" value="C2"/>
    <property type="match status" value="5"/>
</dbReference>
<evidence type="ECO:0000313" key="14">
    <source>
        <dbReference type="EMBL" id="KDQ30465.1"/>
    </source>
</evidence>
<evidence type="ECO:0000256" key="5">
    <source>
        <dbReference type="ARBA" id="ARBA00022737"/>
    </source>
</evidence>
<dbReference type="GO" id="GO:0006869">
    <property type="term" value="P:lipid transport"/>
    <property type="evidence" value="ECO:0007669"/>
    <property type="project" value="UniProtKB-KW"/>
</dbReference>
<dbReference type="Pfam" id="PF24920">
    <property type="entry name" value="C2_TCB1"/>
    <property type="match status" value="1"/>
</dbReference>
<feature type="region of interest" description="Disordered" evidence="11">
    <location>
        <begin position="1272"/>
        <end position="1325"/>
    </location>
</feature>
<dbReference type="EMBL" id="KL198006">
    <property type="protein sequence ID" value="KDQ30465.1"/>
    <property type="molecule type" value="Genomic_DNA"/>
</dbReference>
<dbReference type="VEuPathDB" id="FungiDB:PLEOSDRAFT_1111325"/>
<feature type="compositionally biased region" description="Polar residues" evidence="11">
    <location>
        <begin position="1287"/>
        <end position="1297"/>
    </location>
</feature>
<evidence type="ECO:0000259" key="12">
    <source>
        <dbReference type="PROSITE" id="PS50004"/>
    </source>
</evidence>
<evidence type="ECO:0000256" key="4">
    <source>
        <dbReference type="ARBA" id="ARBA00022692"/>
    </source>
</evidence>
<evidence type="ECO:0000256" key="8">
    <source>
        <dbReference type="ARBA" id="ARBA00023055"/>
    </source>
</evidence>
<keyword evidence="4" id="KW-0812">Transmembrane</keyword>
<dbReference type="Pfam" id="PF25669">
    <property type="entry name" value="SMP_MUG190-like"/>
    <property type="match status" value="1"/>
</dbReference>
<feature type="domain" description="C2" evidence="12">
    <location>
        <begin position="564"/>
        <end position="695"/>
    </location>
</feature>
<dbReference type="GO" id="GO:0008289">
    <property type="term" value="F:lipid binding"/>
    <property type="evidence" value="ECO:0007669"/>
    <property type="project" value="UniProtKB-KW"/>
</dbReference>
<dbReference type="PROSITE" id="PS51847">
    <property type="entry name" value="SMP"/>
    <property type="match status" value="1"/>
</dbReference>
<comment type="subcellular location">
    <subcellularLocation>
        <location evidence="1">Endoplasmic reticulum membrane</location>
    </subcellularLocation>
</comment>
<dbReference type="PIRSF" id="PIRSF037232">
    <property type="entry name" value="Tricalbin"/>
    <property type="match status" value="1"/>
</dbReference>
<dbReference type="SMART" id="SM00239">
    <property type="entry name" value="C2"/>
    <property type="match status" value="5"/>
</dbReference>
<dbReference type="InterPro" id="IPR052455">
    <property type="entry name" value="Tricalbin_domain"/>
</dbReference>
<dbReference type="CDD" id="cd04045">
    <property type="entry name" value="C2C_Tricalbin-like"/>
    <property type="match status" value="1"/>
</dbReference>
<feature type="domain" description="C2" evidence="12">
    <location>
        <begin position="432"/>
        <end position="555"/>
    </location>
</feature>
<evidence type="ECO:0000256" key="10">
    <source>
        <dbReference type="ARBA" id="ARBA00023136"/>
    </source>
</evidence>
<dbReference type="STRING" id="1137138.A0A067NTY2"/>
<evidence type="ECO:0008006" key="16">
    <source>
        <dbReference type="Google" id="ProtNLM"/>
    </source>
</evidence>
<evidence type="ECO:0000256" key="3">
    <source>
        <dbReference type="ARBA" id="ARBA00022553"/>
    </source>
</evidence>
<evidence type="ECO:0000313" key="15">
    <source>
        <dbReference type="Proteomes" id="UP000027073"/>
    </source>
</evidence>
<reference evidence="15" key="1">
    <citation type="journal article" date="2014" name="Proc. Natl. Acad. Sci. U.S.A.">
        <title>Extensive sampling of basidiomycete genomes demonstrates inadequacy of the white-rot/brown-rot paradigm for wood decay fungi.</title>
        <authorList>
            <person name="Riley R."/>
            <person name="Salamov A.A."/>
            <person name="Brown D.W."/>
            <person name="Nagy L.G."/>
            <person name="Floudas D."/>
            <person name="Held B.W."/>
            <person name="Levasseur A."/>
            <person name="Lombard V."/>
            <person name="Morin E."/>
            <person name="Otillar R."/>
            <person name="Lindquist E.A."/>
            <person name="Sun H."/>
            <person name="LaButti K.M."/>
            <person name="Schmutz J."/>
            <person name="Jabbour D."/>
            <person name="Luo H."/>
            <person name="Baker S.E."/>
            <person name="Pisabarro A.G."/>
            <person name="Walton J.D."/>
            <person name="Blanchette R.A."/>
            <person name="Henrissat B."/>
            <person name="Martin F."/>
            <person name="Cullen D."/>
            <person name="Hibbett D.S."/>
            <person name="Grigoriev I.V."/>
        </authorList>
    </citation>
    <scope>NUCLEOTIDE SEQUENCE [LARGE SCALE GENOMIC DNA]</scope>
    <source>
        <strain evidence="15">PC15</strain>
    </source>
</reference>